<protein>
    <recommendedName>
        <fullName evidence="2">BZIP domain-containing protein</fullName>
    </recommendedName>
</protein>
<feature type="non-terminal residue" evidence="3">
    <location>
        <position position="1"/>
    </location>
</feature>
<dbReference type="EMBL" id="BTRK01000003">
    <property type="protein sequence ID" value="GMR41849.1"/>
    <property type="molecule type" value="Genomic_DNA"/>
</dbReference>
<proteinExistence type="predicted"/>
<dbReference type="Gene3D" id="1.20.5.170">
    <property type="match status" value="1"/>
</dbReference>
<feature type="non-terminal residue" evidence="3">
    <location>
        <position position="78"/>
    </location>
</feature>
<dbReference type="Pfam" id="PF07716">
    <property type="entry name" value="bZIP_2"/>
    <property type="match status" value="1"/>
</dbReference>
<organism evidence="3 4">
    <name type="scientific">Pristionchus mayeri</name>
    <dbReference type="NCBI Taxonomy" id="1317129"/>
    <lineage>
        <taxon>Eukaryota</taxon>
        <taxon>Metazoa</taxon>
        <taxon>Ecdysozoa</taxon>
        <taxon>Nematoda</taxon>
        <taxon>Chromadorea</taxon>
        <taxon>Rhabditida</taxon>
        <taxon>Rhabditina</taxon>
        <taxon>Diplogasteromorpha</taxon>
        <taxon>Diplogasteroidea</taxon>
        <taxon>Neodiplogasteridae</taxon>
        <taxon>Pristionchus</taxon>
    </lineage>
</organism>
<gene>
    <name evidence="3" type="ORF">PMAYCL1PPCAC_12044</name>
</gene>
<dbReference type="InterPro" id="IPR004827">
    <property type="entry name" value="bZIP"/>
</dbReference>
<dbReference type="Proteomes" id="UP001328107">
    <property type="component" value="Unassembled WGS sequence"/>
</dbReference>
<dbReference type="SUPFAM" id="SSF57959">
    <property type="entry name" value="Leucine zipper domain"/>
    <property type="match status" value="1"/>
</dbReference>
<dbReference type="AlphaFoldDB" id="A0AAN4ZM70"/>
<feature type="compositionally biased region" description="Low complexity" evidence="1">
    <location>
        <begin position="29"/>
        <end position="39"/>
    </location>
</feature>
<feature type="domain" description="BZIP" evidence="2">
    <location>
        <begin position="53"/>
        <end position="76"/>
    </location>
</feature>
<reference evidence="4" key="1">
    <citation type="submission" date="2022-10" db="EMBL/GenBank/DDBJ databases">
        <title>Genome assembly of Pristionchus species.</title>
        <authorList>
            <person name="Yoshida K."/>
            <person name="Sommer R.J."/>
        </authorList>
    </citation>
    <scope>NUCLEOTIDE SEQUENCE [LARGE SCALE GENOMIC DNA]</scope>
    <source>
        <strain evidence="4">RS5460</strain>
    </source>
</reference>
<comment type="caution">
    <text evidence="3">The sequence shown here is derived from an EMBL/GenBank/DDBJ whole genome shotgun (WGS) entry which is preliminary data.</text>
</comment>
<sequence>FPSTPTTSGIPNGIRLDAIVKSDSEFGDTPPSSGSSNKTTKGKVRTPEEEMRYRQKRARNNEAAKKSRKSRKAKENIL</sequence>
<accession>A0AAN4ZM70</accession>
<evidence type="ECO:0000259" key="2">
    <source>
        <dbReference type="Pfam" id="PF07716"/>
    </source>
</evidence>
<evidence type="ECO:0000313" key="3">
    <source>
        <dbReference type="EMBL" id="GMR41849.1"/>
    </source>
</evidence>
<name>A0AAN4ZM70_9BILA</name>
<keyword evidence="4" id="KW-1185">Reference proteome</keyword>
<dbReference type="GO" id="GO:0003700">
    <property type="term" value="F:DNA-binding transcription factor activity"/>
    <property type="evidence" value="ECO:0007669"/>
    <property type="project" value="InterPro"/>
</dbReference>
<evidence type="ECO:0000256" key="1">
    <source>
        <dbReference type="SAM" id="MobiDB-lite"/>
    </source>
</evidence>
<dbReference type="InterPro" id="IPR046347">
    <property type="entry name" value="bZIP_sf"/>
</dbReference>
<feature type="compositionally biased region" description="Basic and acidic residues" evidence="1">
    <location>
        <begin position="45"/>
        <end position="65"/>
    </location>
</feature>
<feature type="region of interest" description="Disordered" evidence="1">
    <location>
        <begin position="21"/>
        <end position="78"/>
    </location>
</feature>
<evidence type="ECO:0000313" key="4">
    <source>
        <dbReference type="Proteomes" id="UP001328107"/>
    </source>
</evidence>